<name>A0ABP1NXX3_XYLVO</name>
<feature type="transmembrane region" description="Helical" evidence="1">
    <location>
        <begin position="45"/>
        <end position="61"/>
    </location>
</feature>
<feature type="transmembrane region" description="Helical" evidence="1">
    <location>
        <begin position="127"/>
        <end position="149"/>
    </location>
</feature>
<accession>A0ABP1NXX3</accession>
<proteinExistence type="predicted"/>
<organism evidence="2 3">
    <name type="scientific">Xylocopa violacea</name>
    <name type="common">Violet carpenter bee</name>
    <name type="synonym">Apis violacea</name>
    <dbReference type="NCBI Taxonomy" id="135666"/>
    <lineage>
        <taxon>Eukaryota</taxon>
        <taxon>Metazoa</taxon>
        <taxon>Ecdysozoa</taxon>
        <taxon>Arthropoda</taxon>
        <taxon>Hexapoda</taxon>
        <taxon>Insecta</taxon>
        <taxon>Pterygota</taxon>
        <taxon>Neoptera</taxon>
        <taxon>Endopterygota</taxon>
        <taxon>Hymenoptera</taxon>
        <taxon>Apocrita</taxon>
        <taxon>Aculeata</taxon>
        <taxon>Apoidea</taxon>
        <taxon>Anthophila</taxon>
        <taxon>Apidae</taxon>
        <taxon>Xylocopa</taxon>
        <taxon>Xylocopa</taxon>
    </lineage>
</organism>
<sequence length="150" mass="17589">MRTVRERKQTNKRSPTLPGRLLFTSREPLVRGCLTREYLRTSSRVLPLFFLFFFLPFLFSFNTKHYITHVQAYENFFLSREHGRPLLATDCFRLLFLHIPPLQKCLCVDNEQAKSSEILGRVLNLPIPTFVTSPLLLSLLLLILLLFIFC</sequence>
<keyword evidence="3" id="KW-1185">Reference proteome</keyword>
<reference evidence="2 3" key="1">
    <citation type="submission" date="2024-08" db="EMBL/GenBank/DDBJ databases">
        <authorList>
            <person name="Will J Nash"/>
            <person name="Angela Man"/>
            <person name="Seanna McTaggart"/>
            <person name="Kendall Baker"/>
            <person name="Tom Barker"/>
            <person name="Leah Catchpole"/>
            <person name="Alex Durrant"/>
            <person name="Karim Gharbi"/>
            <person name="Naomi Irish"/>
            <person name="Gemy Kaithakottil"/>
            <person name="Debby Ku"/>
            <person name="Aaliyah Providence"/>
            <person name="Felix Shaw"/>
            <person name="David Swarbreck"/>
            <person name="Chris Watkins"/>
            <person name="Ann M. McCartney"/>
            <person name="Giulio Formenti"/>
            <person name="Alice Mouton"/>
            <person name="Noel Vella"/>
            <person name="Bjorn M von Reumont"/>
            <person name="Adriana Vella"/>
            <person name="Wilfried Haerty"/>
        </authorList>
    </citation>
    <scope>NUCLEOTIDE SEQUENCE [LARGE SCALE GENOMIC DNA]</scope>
</reference>
<comment type="caution">
    <text evidence="2">The sequence shown here is derived from an EMBL/GenBank/DDBJ whole genome shotgun (WGS) entry which is preliminary data.</text>
</comment>
<dbReference type="EMBL" id="CAXAJV020001293">
    <property type="protein sequence ID" value="CAL7944729.1"/>
    <property type="molecule type" value="Genomic_DNA"/>
</dbReference>
<dbReference type="Proteomes" id="UP001642520">
    <property type="component" value="Unassembled WGS sequence"/>
</dbReference>
<evidence type="ECO:0000313" key="3">
    <source>
        <dbReference type="Proteomes" id="UP001642520"/>
    </source>
</evidence>
<keyword evidence="1" id="KW-0472">Membrane</keyword>
<evidence type="ECO:0008006" key="4">
    <source>
        <dbReference type="Google" id="ProtNLM"/>
    </source>
</evidence>
<protein>
    <recommendedName>
        <fullName evidence="4">Transmembrane protein</fullName>
    </recommendedName>
</protein>
<keyword evidence="1" id="KW-0812">Transmembrane</keyword>
<evidence type="ECO:0000256" key="1">
    <source>
        <dbReference type="SAM" id="Phobius"/>
    </source>
</evidence>
<gene>
    <name evidence="2" type="ORF">XYLVIOL_LOCUS6811</name>
</gene>
<keyword evidence="1" id="KW-1133">Transmembrane helix</keyword>
<evidence type="ECO:0000313" key="2">
    <source>
        <dbReference type="EMBL" id="CAL7944729.1"/>
    </source>
</evidence>